<dbReference type="PROSITE" id="PS50109">
    <property type="entry name" value="HIS_KIN"/>
    <property type="match status" value="1"/>
</dbReference>
<evidence type="ECO:0000313" key="14">
    <source>
        <dbReference type="Proteomes" id="UP000190135"/>
    </source>
</evidence>
<dbReference type="InterPro" id="IPR004105">
    <property type="entry name" value="CheA-like_dim"/>
</dbReference>
<sequence length="843" mass="92160">MDHLLKQFVPEARDLLDKSSEALLTLEKNPADGEAINRLFRSVHTLKGTAGIFEIPSFTKLLHAAEDILNLVREDQLALDPELVDQLLAGIDVLAHWVEWLHEKGELPNDAASVGERCVAVYRQRLKASAPAPAAAAVDEAAETGPGANWLATLPEADQLAAVRLLAELGNDARLLAIAYDPDPQCFYNGEDPLFTVKQMPGVLSVAMEWRQDWQTLCEGDPFSCRVRLRVLADASRDAAGELFRYVSEQVDVREVRLAELLSFSVTPLPADSEAIVAQWREDAADHDWMALANAAEQASDREDSIGSSARLIRTLLEAPNPPIDGVVAIIERLGASPEAEPRPGDSPVRQLSEESLGALVLQVQQAIIATEPGSQEWRNRLAAVVETLGRVVYVEFQRDVRDELEQAFEATLAANAAEPLLTALSQILSPAPAIAAEASVSAAAATVDTPRRDGEKVLKVEQSRVDAIMDLVGELVVAKNALPYLARRAENEFGCRELAREIKHQYGALDRISQAMQGAIMHIRMMPVGTLFQRYPRLVRDLSRKLGKDIELVIEGEDTEADKNVIEALSDPLLHIMRNSLDHGIELPDERGAAGKRRTAQIKLKAFQEGDRVCIEVSDDGRGIDPAHIRRKAVEKGLIDEARAAGLNDRESVQLVFMAGFSTRDEASDLSGRGVGMDVVRTTVEHMGGDIALDSEVGRGTRILLRLPLSMAVTRVMMVEVADMLIGIPMDTVIETVRVPKGSLRRFKQAEMFTLREALVPLVRMRERLALPRHEAERDSEAVLVCRLYGAPIGLVVDDFNVGIEVVLKPMTGLLAGLPGYAGTAVLGNGQVLLVLNLKELL</sequence>
<evidence type="ECO:0000256" key="3">
    <source>
        <dbReference type="ARBA" id="ARBA00021495"/>
    </source>
</evidence>
<proteinExistence type="predicted"/>
<dbReference type="PANTHER" id="PTHR43395:SF1">
    <property type="entry name" value="CHEMOTAXIS PROTEIN CHEA"/>
    <property type="match status" value="1"/>
</dbReference>
<dbReference type="PRINTS" id="PR00344">
    <property type="entry name" value="BCTRLSENSOR"/>
</dbReference>
<dbReference type="Gene3D" id="1.20.120.160">
    <property type="entry name" value="HPT domain"/>
    <property type="match status" value="1"/>
</dbReference>
<dbReference type="InterPro" id="IPR036641">
    <property type="entry name" value="HPT_dom_sf"/>
</dbReference>
<dbReference type="EC" id="2.7.13.3" evidence="2"/>
<dbReference type="Gene3D" id="2.30.30.40">
    <property type="entry name" value="SH3 Domains"/>
    <property type="match status" value="1"/>
</dbReference>
<dbReference type="InterPro" id="IPR051315">
    <property type="entry name" value="Bact_Chemotaxis_CheA"/>
</dbReference>
<dbReference type="SMART" id="SM00260">
    <property type="entry name" value="CheW"/>
    <property type="match status" value="1"/>
</dbReference>
<reference evidence="14" key="1">
    <citation type="submission" date="2017-02" db="EMBL/GenBank/DDBJ databases">
        <authorList>
            <person name="Varghese N."/>
            <person name="Submissions S."/>
        </authorList>
    </citation>
    <scope>NUCLEOTIDE SEQUENCE [LARGE SCALE GENOMIC DNA]</scope>
    <source>
        <strain evidence="14">USBA 369</strain>
    </source>
</reference>
<dbReference type="CDD" id="cd00088">
    <property type="entry name" value="HPT"/>
    <property type="match status" value="1"/>
</dbReference>
<dbReference type="GO" id="GO:0000155">
    <property type="term" value="F:phosphorelay sensor kinase activity"/>
    <property type="evidence" value="ECO:0007669"/>
    <property type="project" value="InterPro"/>
</dbReference>
<dbReference type="Proteomes" id="UP000190135">
    <property type="component" value="Unassembled WGS sequence"/>
</dbReference>
<evidence type="ECO:0000259" key="12">
    <source>
        <dbReference type="PROSITE" id="PS50894"/>
    </source>
</evidence>
<evidence type="ECO:0000256" key="4">
    <source>
        <dbReference type="ARBA" id="ARBA00022553"/>
    </source>
</evidence>
<keyword evidence="6 13" id="KW-0418">Kinase</keyword>
<keyword evidence="5" id="KW-0808">Transferase</keyword>
<dbReference type="SUPFAM" id="SSF50341">
    <property type="entry name" value="CheW-like"/>
    <property type="match status" value="1"/>
</dbReference>
<dbReference type="SMART" id="SM00387">
    <property type="entry name" value="HATPase_c"/>
    <property type="match status" value="1"/>
</dbReference>
<dbReference type="FunFam" id="3.30.565.10:FF:000016">
    <property type="entry name" value="Chemotaxis protein CheA, putative"/>
    <property type="match status" value="1"/>
</dbReference>
<dbReference type="SUPFAM" id="SSF47226">
    <property type="entry name" value="Histidine-containing phosphotransfer domain, HPT domain"/>
    <property type="match status" value="1"/>
</dbReference>
<keyword evidence="4 9" id="KW-0597">Phosphoprotein</keyword>
<dbReference type="Pfam" id="PF02518">
    <property type="entry name" value="HATPase_c"/>
    <property type="match status" value="1"/>
</dbReference>
<dbReference type="SMART" id="SM00073">
    <property type="entry name" value="HPT"/>
    <property type="match status" value="1"/>
</dbReference>
<evidence type="ECO:0000259" key="10">
    <source>
        <dbReference type="PROSITE" id="PS50109"/>
    </source>
</evidence>
<evidence type="ECO:0000313" key="13">
    <source>
        <dbReference type="EMBL" id="SKA31514.1"/>
    </source>
</evidence>
<dbReference type="InterPro" id="IPR036061">
    <property type="entry name" value="CheW-like_dom_sf"/>
</dbReference>
<dbReference type="PROSITE" id="PS50894">
    <property type="entry name" value="HPT"/>
    <property type="match status" value="1"/>
</dbReference>
<keyword evidence="14" id="KW-1185">Reference proteome</keyword>
<dbReference type="PANTHER" id="PTHR43395">
    <property type="entry name" value="SENSOR HISTIDINE KINASE CHEA"/>
    <property type="match status" value="1"/>
</dbReference>
<gene>
    <name evidence="13" type="ORF">SAMN05428963_11417</name>
</gene>
<comment type="function">
    <text evidence="8">Involved in the transmission of sensory signals from the chemoreceptors to the flagellar motors. CheA is autophosphorylated; it can transfer its phosphate group to either CheB or CheY.</text>
</comment>
<evidence type="ECO:0000259" key="11">
    <source>
        <dbReference type="PROSITE" id="PS50851"/>
    </source>
</evidence>
<dbReference type="OrthoDB" id="9803176at2"/>
<organism evidence="13 14">
    <name type="scientific">Consotaella salsifontis</name>
    <dbReference type="NCBI Taxonomy" id="1365950"/>
    <lineage>
        <taxon>Bacteria</taxon>
        <taxon>Pseudomonadati</taxon>
        <taxon>Pseudomonadota</taxon>
        <taxon>Alphaproteobacteria</taxon>
        <taxon>Hyphomicrobiales</taxon>
        <taxon>Aurantimonadaceae</taxon>
        <taxon>Consotaella</taxon>
    </lineage>
</organism>
<dbReference type="Pfam" id="PF01627">
    <property type="entry name" value="Hpt"/>
    <property type="match status" value="1"/>
</dbReference>
<dbReference type="InterPro" id="IPR036890">
    <property type="entry name" value="HATPase_C_sf"/>
</dbReference>
<dbReference type="GO" id="GO:0006935">
    <property type="term" value="P:chemotaxis"/>
    <property type="evidence" value="ECO:0007669"/>
    <property type="project" value="InterPro"/>
</dbReference>
<evidence type="ECO:0000256" key="6">
    <source>
        <dbReference type="ARBA" id="ARBA00022777"/>
    </source>
</evidence>
<feature type="domain" description="CheW-like" evidence="11">
    <location>
        <begin position="714"/>
        <end position="843"/>
    </location>
</feature>
<dbReference type="RefSeq" id="WP_078709648.1">
    <property type="nucleotide sequence ID" value="NZ_FUXL01000014.1"/>
</dbReference>
<feature type="domain" description="Histidine kinase" evidence="10">
    <location>
        <begin position="467"/>
        <end position="712"/>
    </location>
</feature>
<dbReference type="InterPro" id="IPR003594">
    <property type="entry name" value="HATPase_dom"/>
</dbReference>
<dbReference type="Gene3D" id="3.30.565.10">
    <property type="entry name" value="Histidine kinase-like ATPase, C-terminal domain"/>
    <property type="match status" value="1"/>
</dbReference>
<dbReference type="CDD" id="cd16916">
    <property type="entry name" value="HATPase_CheA-like"/>
    <property type="match status" value="1"/>
</dbReference>
<dbReference type="GO" id="GO:0005737">
    <property type="term" value="C:cytoplasm"/>
    <property type="evidence" value="ECO:0007669"/>
    <property type="project" value="InterPro"/>
</dbReference>
<dbReference type="EMBL" id="FUXL01000014">
    <property type="protein sequence ID" value="SKA31514.1"/>
    <property type="molecule type" value="Genomic_DNA"/>
</dbReference>
<dbReference type="InterPro" id="IPR036097">
    <property type="entry name" value="HisK_dim/P_sf"/>
</dbReference>
<dbReference type="InterPro" id="IPR008207">
    <property type="entry name" value="Sig_transdc_His_kin_Hpt_dom"/>
</dbReference>
<feature type="modified residue" description="Phosphohistidine" evidence="9">
    <location>
        <position position="44"/>
    </location>
</feature>
<dbReference type="STRING" id="1365950.SAMN05428963_11417"/>
<dbReference type="InterPro" id="IPR002545">
    <property type="entry name" value="CheW-lke_dom"/>
</dbReference>
<protein>
    <recommendedName>
        <fullName evidence="3">Chemotaxis protein CheA</fullName>
        <ecNumber evidence="2">2.7.13.3</ecNumber>
    </recommendedName>
</protein>
<dbReference type="InterPro" id="IPR037006">
    <property type="entry name" value="CheA-like_homodim_sf"/>
</dbReference>
<dbReference type="Pfam" id="PF02895">
    <property type="entry name" value="H-kinase_dim"/>
    <property type="match status" value="1"/>
</dbReference>
<dbReference type="SUPFAM" id="SSF55874">
    <property type="entry name" value="ATPase domain of HSP90 chaperone/DNA topoisomerase II/histidine kinase"/>
    <property type="match status" value="1"/>
</dbReference>
<dbReference type="Pfam" id="PF01584">
    <property type="entry name" value="CheW"/>
    <property type="match status" value="1"/>
</dbReference>
<dbReference type="SMART" id="SM01231">
    <property type="entry name" value="H-kinase_dim"/>
    <property type="match status" value="1"/>
</dbReference>
<keyword evidence="7" id="KW-0902">Two-component regulatory system</keyword>
<evidence type="ECO:0000256" key="7">
    <source>
        <dbReference type="ARBA" id="ARBA00023012"/>
    </source>
</evidence>
<dbReference type="InterPro" id="IPR004358">
    <property type="entry name" value="Sig_transdc_His_kin-like_C"/>
</dbReference>
<comment type="catalytic activity">
    <reaction evidence="1">
        <text>ATP + protein L-histidine = ADP + protein N-phospho-L-histidine.</text>
        <dbReference type="EC" id="2.7.13.3"/>
    </reaction>
</comment>
<evidence type="ECO:0000256" key="5">
    <source>
        <dbReference type="ARBA" id="ARBA00022679"/>
    </source>
</evidence>
<feature type="domain" description="HPt" evidence="12">
    <location>
        <begin position="1"/>
        <end position="101"/>
    </location>
</feature>
<name>A0A1T4STC1_9HYPH</name>
<dbReference type="PROSITE" id="PS50851">
    <property type="entry name" value="CHEW"/>
    <property type="match status" value="1"/>
</dbReference>
<evidence type="ECO:0000256" key="8">
    <source>
        <dbReference type="ARBA" id="ARBA00035100"/>
    </source>
</evidence>
<dbReference type="SUPFAM" id="SSF47384">
    <property type="entry name" value="Homodimeric domain of signal transducing histidine kinase"/>
    <property type="match status" value="1"/>
</dbReference>
<dbReference type="AlphaFoldDB" id="A0A1T4STC1"/>
<evidence type="ECO:0000256" key="2">
    <source>
        <dbReference type="ARBA" id="ARBA00012438"/>
    </source>
</evidence>
<evidence type="ECO:0000256" key="9">
    <source>
        <dbReference type="PROSITE-ProRule" id="PRU00110"/>
    </source>
</evidence>
<accession>A0A1T4STC1</accession>
<dbReference type="InterPro" id="IPR005467">
    <property type="entry name" value="His_kinase_dom"/>
</dbReference>
<evidence type="ECO:0000256" key="1">
    <source>
        <dbReference type="ARBA" id="ARBA00000085"/>
    </source>
</evidence>
<dbReference type="Gene3D" id="1.10.287.560">
    <property type="entry name" value="Histidine kinase CheA-like, homodimeric domain"/>
    <property type="match status" value="1"/>
</dbReference>